<dbReference type="CDD" id="cd01299">
    <property type="entry name" value="Met_dep_hydrolase_A"/>
    <property type="match status" value="1"/>
</dbReference>
<dbReference type="RefSeq" id="XP_033392197.1">
    <property type="nucleotide sequence ID" value="XM_033545855.1"/>
</dbReference>
<feature type="domain" description="Fumarylacetoacetase-like C-terminal" evidence="4">
    <location>
        <begin position="500"/>
        <end position="711"/>
    </location>
</feature>
<evidence type="ECO:0000313" key="7">
    <source>
        <dbReference type="Proteomes" id="UP000799438"/>
    </source>
</evidence>
<dbReference type="GeneID" id="54303361"/>
<dbReference type="Gene3D" id="3.40.50.1820">
    <property type="entry name" value="alpha/beta hydrolase"/>
    <property type="match status" value="1"/>
</dbReference>
<dbReference type="SUPFAM" id="SSF53474">
    <property type="entry name" value="alpha/beta-Hydrolases"/>
    <property type="match status" value="1"/>
</dbReference>
<dbReference type="Pfam" id="PF01979">
    <property type="entry name" value="Amidohydro_1"/>
    <property type="match status" value="1"/>
</dbReference>
<dbReference type="EMBL" id="ML995519">
    <property type="protein sequence ID" value="KAF2136479.1"/>
    <property type="molecule type" value="Genomic_DNA"/>
</dbReference>
<proteinExistence type="inferred from homology"/>
<dbReference type="SUPFAM" id="SSF56529">
    <property type="entry name" value="FAH"/>
    <property type="match status" value="1"/>
</dbReference>
<dbReference type="PANTHER" id="PTHR11820:SF7">
    <property type="entry name" value="ACYLPYRUVASE FAHD1, MITOCHONDRIAL"/>
    <property type="match status" value="1"/>
</dbReference>
<dbReference type="AlphaFoldDB" id="A0A6A6AX22"/>
<evidence type="ECO:0008006" key="8">
    <source>
        <dbReference type="Google" id="ProtNLM"/>
    </source>
</evidence>
<dbReference type="OrthoDB" id="194468at2759"/>
<dbReference type="InterPro" id="IPR032466">
    <property type="entry name" value="Metal_Hydrolase"/>
</dbReference>
<dbReference type="Pfam" id="PF00561">
    <property type="entry name" value="Abhydrolase_1"/>
    <property type="match status" value="1"/>
</dbReference>
<organism evidence="6 7">
    <name type="scientific">Aplosporella prunicola CBS 121167</name>
    <dbReference type="NCBI Taxonomy" id="1176127"/>
    <lineage>
        <taxon>Eukaryota</taxon>
        <taxon>Fungi</taxon>
        <taxon>Dikarya</taxon>
        <taxon>Ascomycota</taxon>
        <taxon>Pezizomycotina</taxon>
        <taxon>Dothideomycetes</taxon>
        <taxon>Dothideomycetes incertae sedis</taxon>
        <taxon>Botryosphaeriales</taxon>
        <taxon>Aplosporellaceae</taxon>
        <taxon>Aplosporella</taxon>
    </lineage>
</organism>
<keyword evidence="2" id="KW-0479">Metal-binding</keyword>
<dbReference type="Gene3D" id="3.90.850.10">
    <property type="entry name" value="Fumarylacetoacetase-like, C-terminal domain"/>
    <property type="match status" value="1"/>
</dbReference>
<dbReference type="SUPFAM" id="SSF51338">
    <property type="entry name" value="Composite domain of metallo-dependent hydrolases"/>
    <property type="match status" value="1"/>
</dbReference>
<dbReference type="GO" id="GO:0050163">
    <property type="term" value="F:oxaloacetate tautomerase activity"/>
    <property type="evidence" value="ECO:0007669"/>
    <property type="project" value="UniProtKB-ARBA"/>
</dbReference>
<dbReference type="InterPro" id="IPR036663">
    <property type="entry name" value="Fumarylacetoacetase_C_sf"/>
</dbReference>
<dbReference type="GO" id="GO:0046872">
    <property type="term" value="F:metal ion binding"/>
    <property type="evidence" value="ECO:0007669"/>
    <property type="project" value="UniProtKB-KW"/>
</dbReference>
<protein>
    <recommendedName>
        <fullName evidence="8">Amidohydrolase-related domain-containing protein</fullName>
    </recommendedName>
</protein>
<dbReference type="InterPro" id="IPR011234">
    <property type="entry name" value="Fumarylacetoacetase-like_C"/>
</dbReference>
<feature type="domain" description="Amidohydrolase-related" evidence="5">
    <location>
        <begin position="90"/>
        <end position="434"/>
    </location>
</feature>
<evidence type="ECO:0000256" key="2">
    <source>
        <dbReference type="ARBA" id="ARBA00022723"/>
    </source>
</evidence>
<dbReference type="Proteomes" id="UP000799438">
    <property type="component" value="Unassembled WGS sequence"/>
</dbReference>
<dbReference type="Gene3D" id="3.20.20.140">
    <property type="entry name" value="Metal-dependent hydrolases"/>
    <property type="match status" value="1"/>
</dbReference>
<dbReference type="FunFam" id="3.90.850.10:FF:000002">
    <property type="entry name" value="2-hydroxyhepta-2,4-diene-1,7-dioate isomerase"/>
    <property type="match status" value="1"/>
</dbReference>
<reference evidence="6" key="1">
    <citation type="journal article" date="2020" name="Stud. Mycol.">
        <title>101 Dothideomycetes genomes: a test case for predicting lifestyles and emergence of pathogens.</title>
        <authorList>
            <person name="Haridas S."/>
            <person name="Albert R."/>
            <person name="Binder M."/>
            <person name="Bloem J."/>
            <person name="Labutti K."/>
            <person name="Salamov A."/>
            <person name="Andreopoulos B."/>
            <person name="Baker S."/>
            <person name="Barry K."/>
            <person name="Bills G."/>
            <person name="Bluhm B."/>
            <person name="Cannon C."/>
            <person name="Castanera R."/>
            <person name="Culley D."/>
            <person name="Daum C."/>
            <person name="Ezra D."/>
            <person name="Gonzalez J."/>
            <person name="Henrissat B."/>
            <person name="Kuo A."/>
            <person name="Liang C."/>
            <person name="Lipzen A."/>
            <person name="Lutzoni F."/>
            <person name="Magnuson J."/>
            <person name="Mondo S."/>
            <person name="Nolan M."/>
            <person name="Ohm R."/>
            <person name="Pangilinan J."/>
            <person name="Park H.-J."/>
            <person name="Ramirez L."/>
            <person name="Alfaro M."/>
            <person name="Sun H."/>
            <person name="Tritt A."/>
            <person name="Yoshinaga Y."/>
            <person name="Zwiers L.-H."/>
            <person name="Turgeon B."/>
            <person name="Goodwin S."/>
            <person name="Spatafora J."/>
            <person name="Crous P."/>
            <person name="Grigoriev I."/>
        </authorList>
    </citation>
    <scope>NUCLEOTIDE SEQUENCE</scope>
    <source>
        <strain evidence="6">CBS 121167</strain>
    </source>
</reference>
<keyword evidence="7" id="KW-1185">Reference proteome</keyword>
<dbReference type="InterPro" id="IPR029058">
    <property type="entry name" value="AB_hydrolase_fold"/>
</dbReference>
<dbReference type="Pfam" id="PF01557">
    <property type="entry name" value="FAA_hydrolase"/>
    <property type="match status" value="1"/>
</dbReference>
<name>A0A6A6AX22_9PEZI</name>
<accession>A0A6A6AX22</accession>
<evidence type="ECO:0000313" key="6">
    <source>
        <dbReference type="EMBL" id="KAF2136479.1"/>
    </source>
</evidence>
<dbReference type="Gene3D" id="2.30.40.10">
    <property type="entry name" value="Urease, subunit C, domain 1"/>
    <property type="match status" value="1"/>
</dbReference>
<evidence type="ECO:0000256" key="1">
    <source>
        <dbReference type="ARBA" id="ARBA00010211"/>
    </source>
</evidence>
<evidence type="ECO:0000259" key="3">
    <source>
        <dbReference type="Pfam" id="PF00561"/>
    </source>
</evidence>
<dbReference type="PANTHER" id="PTHR11820">
    <property type="entry name" value="ACYLPYRUVASE"/>
    <property type="match status" value="1"/>
</dbReference>
<dbReference type="GO" id="GO:0018773">
    <property type="term" value="F:acetylpyruvate hydrolase activity"/>
    <property type="evidence" value="ECO:0007669"/>
    <property type="project" value="TreeGrafter"/>
</dbReference>
<dbReference type="GO" id="GO:0016810">
    <property type="term" value="F:hydrolase activity, acting on carbon-nitrogen (but not peptide) bonds"/>
    <property type="evidence" value="ECO:0007669"/>
    <property type="project" value="InterPro"/>
</dbReference>
<gene>
    <name evidence="6" type="ORF">K452DRAFT_353896</name>
</gene>
<dbReference type="InterPro" id="IPR011059">
    <property type="entry name" value="Metal-dep_hydrolase_composite"/>
</dbReference>
<dbReference type="SUPFAM" id="SSF51556">
    <property type="entry name" value="Metallo-dependent hydrolases"/>
    <property type="match status" value="1"/>
</dbReference>
<dbReference type="InterPro" id="IPR006680">
    <property type="entry name" value="Amidohydro-rel"/>
</dbReference>
<evidence type="ECO:0000259" key="4">
    <source>
        <dbReference type="Pfam" id="PF01557"/>
    </source>
</evidence>
<dbReference type="InterPro" id="IPR057744">
    <property type="entry name" value="OTAase-like"/>
</dbReference>
<feature type="domain" description="AB hydrolase-1" evidence="3">
    <location>
        <begin position="757"/>
        <end position="987"/>
    </location>
</feature>
<dbReference type="InterPro" id="IPR000073">
    <property type="entry name" value="AB_hydrolase_1"/>
</dbReference>
<sequence length="1000" mass="108541">MTPSVAPDPINELKFHSSLTPKIYEILGTRFSSQLLFTDVNILDSTGREPYRGDVYIKGERILEVGTVSNKDKLLKDPEVRVFRGKGRTLMSGLGDAHAHFTWNGGDLGRLGELETEEHTLVTVKSARCFLDSGYTMAFGAASAKKRLDVVIRDAINAGAFPGPRYLANGQEVCKTNGELVAGISAIAKGEEELRNVIREHIALGVDNVKLSMSGEEITGTRPAEECYFTDKDTEVCVDEAHRFGKRVCAHARSRDAVKLCAEHGVDVVYHASFVDDEGMSMLEEKKTQLVVAPAINWLVATLTEAESFGYSQAQAEKAGYKRELDAAIAAMREMHRRGIVVLPGGDYGFAWTPHGTYARDLEHFVRLLGFTEHEALIAATSGIAKLFMRENELGKIFPGYYADCILIDGDPLEDITLLQNHDKINIIVINGRIYKAGLPRIGHYDLQKDTIQPLSFLSGTPVKDLYQVVEAGESHIKRSDEPIPASSVRLLAPIWSRDVLAVGKNYVEHAKEFNQSGYDSSDKIDQPSHPVIFTKRATSIVAHGDEIFSHPEFTESLDYEGELGVIIGKPGFRIDEDNAMDHVWGYTIVNDVTARERQRDHKQFFIGKSADTFCPMGPIAVAKEHLPEVLQVQTRVNGEIRQDSTTKDLIFSIPNLVKTISEGQTLQSGDVLATGTPAGVGIGRKPPVFLKPGDEVAISITGLGTLRNKVSDNTPSAPSFKNSAITVNNHKVSEGIIDVGGKLLHYKKSGSDTGRPIVFLHGLGGSIESWGPLISQGLFEDRPLHLFDLEGHGHSPTSPLSTLSIKSFSSDLLQVFKHANITGGATIIAHSMGCLIAETFAIDHPGLIESLVLLGPPPSPLPEAGSQGSLARAREVRAKGMLAVVDAVVSAGTSQHTQKSNYLGVSAIRLSLISQDPEGYAKACSALAGATEAINFKAIKAKTLIITGEEDKVSPPALCKNLGERIAGSQVVVLPRVGHWHVFEDPQGVSEPVTRFLSV</sequence>
<comment type="similarity">
    <text evidence="1">Belongs to the FAH family.</text>
</comment>
<evidence type="ECO:0000259" key="5">
    <source>
        <dbReference type="Pfam" id="PF01979"/>
    </source>
</evidence>
<dbReference type="GO" id="GO:0006107">
    <property type="term" value="P:oxaloacetate metabolic process"/>
    <property type="evidence" value="ECO:0007669"/>
    <property type="project" value="UniProtKB-ARBA"/>
</dbReference>